<dbReference type="RefSeq" id="WP_043858600.1">
    <property type="nucleotide sequence ID" value="NZ_JARSHU010000045.1"/>
</dbReference>
<dbReference type="EMBL" id="JXBC01000013">
    <property type="protein sequence ID" value="KIU05412.1"/>
    <property type="molecule type" value="Genomic_DNA"/>
</dbReference>
<evidence type="ECO:0000313" key="2">
    <source>
        <dbReference type="Proteomes" id="UP000032247"/>
    </source>
</evidence>
<sequence length="310" mass="35347">MGNRIAEQRQWMNLSNGTKRDIFAVKENAVIEDGRIYNKNGTDVSHLVEVVTKTTEEQVRALQIKDNLTAHVSENGGFVTAFFNARVTMESQFQSLNQSDLARLMFIGTYTGWGDGQLKYDNGKPINRSGLKKLVGMSPNKFKDFYENLKKEAVLREEGDGIFMNSAVFYRGKHSDIKQVTRDMQYTRLFRDTVRDLYEMYNGRTIKQLAIIYAVLPFVNFNFNIIAYNPNESNEDLVEPIPLDKLAALLGYKDTSRFKAALNKIQYEGKPVFGFFEISGDRRKKKTILNPRVVYAGKGNTLAAIKALFN</sequence>
<organism evidence="1 2">
    <name type="scientific">Bacillus subtilis</name>
    <dbReference type="NCBI Taxonomy" id="1423"/>
    <lineage>
        <taxon>Bacteria</taxon>
        <taxon>Bacillati</taxon>
        <taxon>Bacillota</taxon>
        <taxon>Bacilli</taxon>
        <taxon>Bacillales</taxon>
        <taxon>Bacillaceae</taxon>
        <taxon>Bacillus</taxon>
    </lineage>
</organism>
<accession>A0A0D1KGV1</accession>
<name>A0A0D1KGV1_BACIU</name>
<dbReference type="Proteomes" id="UP000032247">
    <property type="component" value="Unassembled WGS sequence"/>
</dbReference>
<dbReference type="PATRIC" id="fig|1423.173.peg.3944"/>
<comment type="caution">
    <text evidence="1">The sequence shown here is derived from an EMBL/GenBank/DDBJ whole genome shotgun (WGS) entry which is preliminary data.</text>
</comment>
<evidence type="ECO:0000313" key="1">
    <source>
        <dbReference type="EMBL" id="KIU05412.1"/>
    </source>
</evidence>
<proteinExistence type="predicted"/>
<gene>
    <name evidence="1" type="ORF">SC09_contig4orf00186</name>
</gene>
<dbReference type="AlphaFoldDB" id="A0A0D1KGV1"/>
<reference evidence="1 2" key="1">
    <citation type="submission" date="2014-12" db="EMBL/GenBank/DDBJ databases">
        <title>Comparative genome analysis of Bacillus coagulans HM-08, Clostridium butyricum HM-68, Bacillus subtilis HM-66 and Bacillus licheniformis BL-09.</title>
        <authorList>
            <person name="Zhang H."/>
        </authorList>
    </citation>
    <scope>NUCLEOTIDE SEQUENCE [LARGE SCALE GENOMIC DNA]</scope>
    <source>
        <strain evidence="1 2">HM-66</strain>
    </source>
</reference>
<protein>
    <submittedName>
        <fullName evidence="1">Uncharacterized protein</fullName>
    </submittedName>
</protein>